<reference evidence="1" key="2">
    <citation type="submission" date="2020-09" db="EMBL/GenBank/DDBJ databases">
        <authorList>
            <person name="Sun Q."/>
            <person name="Zhou Y."/>
        </authorList>
    </citation>
    <scope>NUCLEOTIDE SEQUENCE</scope>
    <source>
        <strain evidence="1">CGMCC 4.7272</strain>
    </source>
</reference>
<gene>
    <name evidence="1" type="ORF">GCM10012282_38260</name>
</gene>
<dbReference type="Proteomes" id="UP000625682">
    <property type="component" value="Unassembled WGS sequence"/>
</dbReference>
<comment type="caution">
    <text evidence="1">The sequence shown here is derived from an EMBL/GenBank/DDBJ whole genome shotgun (WGS) entry which is preliminary data.</text>
</comment>
<evidence type="ECO:0000313" key="1">
    <source>
        <dbReference type="EMBL" id="GGJ37887.1"/>
    </source>
</evidence>
<evidence type="ECO:0000313" key="2">
    <source>
        <dbReference type="Proteomes" id="UP000625682"/>
    </source>
</evidence>
<dbReference type="EMBL" id="BMMU01000011">
    <property type="protein sequence ID" value="GGJ37887.1"/>
    <property type="molecule type" value="Genomic_DNA"/>
</dbReference>
<protein>
    <submittedName>
        <fullName evidence="1">Uncharacterized protein</fullName>
    </submittedName>
</protein>
<name>A0A917NX69_9ACTN</name>
<organism evidence="1 2">
    <name type="scientific">Streptomyces lacrimifluminis</name>
    <dbReference type="NCBI Taxonomy" id="1500077"/>
    <lineage>
        <taxon>Bacteria</taxon>
        <taxon>Bacillati</taxon>
        <taxon>Actinomycetota</taxon>
        <taxon>Actinomycetes</taxon>
        <taxon>Kitasatosporales</taxon>
        <taxon>Streptomycetaceae</taxon>
        <taxon>Streptomyces</taxon>
    </lineage>
</organism>
<dbReference type="AlphaFoldDB" id="A0A917NX69"/>
<accession>A0A917NX69</accession>
<proteinExistence type="predicted"/>
<keyword evidence="2" id="KW-1185">Reference proteome</keyword>
<reference evidence="1" key="1">
    <citation type="journal article" date="2014" name="Int. J. Syst. Evol. Microbiol.">
        <title>Complete genome sequence of Corynebacterium casei LMG S-19264T (=DSM 44701T), isolated from a smear-ripened cheese.</title>
        <authorList>
            <consortium name="US DOE Joint Genome Institute (JGI-PGF)"/>
            <person name="Walter F."/>
            <person name="Albersmeier A."/>
            <person name="Kalinowski J."/>
            <person name="Ruckert C."/>
        </authorList>
    </citation>
    <scope>NUCLEOTIDE SEQUENCE</scope>
    <source>
        <strain evidence="1">CGMCC 4.7272</strain>
    </source>
</reference>
<sequence>MDGLAGAGIAGVAALQLRVDRGEGGTDPLADGTREARHDLLLLALPHPEPSIFRTTESTIRMTKLALDLHPGQHRLEAGFPILSPGHC</sequence>